<dbReference type="InterPro" id="IPR001482">
    <property type="entry name" value="T2SS/T4SS_dom"/>
</dbReference>
<sequence>MIQRALIEERQLNMLKTAFGKEVMEYLYDEKIIEIMLNPDGRLHYERIGEGKVATDIYIPAEQSENIVKLVASFKNHVANDEHPEVSAELPFQGARFQGWLPPVVNRACFSIRRRAIAIFTLDQYVEQGALTHEQAEGLRRAVIERKNIVVVGGTGSGKTTFCNALLAELQGSQDRILVIEDLPELQVEVDDLVTMTTTTSVTMRDLVKGSLRMRPDRIVIGEVRDGSALDLLKAWNTGHPGGVCTIHANSVESAPYRFEDLIQEAVVTVPRTLILQALDLIVFIARDKAGKRKITDLVELSGYESGEYLLKPYKI</sequence>
<dbReference type="GO" id="GO:0005524">
    <property type="term" value="F:ATP binding"/>
    <property type="evidence" value="ECO:0007669"/>
    <property type="project" value="InterPro"/>
</dbReference>
<dbReference type="PROSITE" id="PS00662">
    <property type="entry name" value="T2SP_E"/>
    <property type="match status" value="1"/>
</dbReference>
<dbReference type="PANTHER" id="PTHR30486">
    <property type="entry name" value="TWITCHING MOTILITY PROTEIN PILT"/>
    <property type="match status" value="1"/>
</dbReference>
<dbReference type="Gene3D" id="3.30.450.90">
    <property type="match status" value="1"/>
</dbReference>
<protein>
    <submittedName>
        <fullName evidence="3">P-type conjugative transfer ATPase TrbB</fullName>
    </submittedName>
</protein>
<dbReference type="InterPro" id="IPR014149">
    <property type="entry name" value="Conjug-transfer_TrbB"/>
</dbReference>
<dbReference type="Pfam" id="PF00437">
    <property type="entry name" value="T2SSE"/>
    <property type="match status" value="1"/>
</dbReference>
<reference evidence="3" key="2">
    <citation type="submission" date="2020-09" db="EMBL/GenBank/DDBJ databases">
        <authorList>
            <person name="Sun Q."/>
            <person name="Zhou Y."/>
        </authorList>
    </citation>
    <scope>NUCLEOTIDE SEQUENCE</scope>
    <source>
        <strain evidence="3">CGMCC 1.15758</strain>
    </source>
</reference>
<evidence type="ECO:0000313" key="4">
    <source>
        <dbReference type="Proteomes" id="UP000636949"/>
    </source>
</evidence>
<name>A0A8J2Z530_9GAMM</name>
<feature type="domain" description="Bacterial type II secretion system protein E" evidence="2">
    <location>
        <begin position="212"/>
        <end position="226"/>
    </location>
</feature>
<comment type="similarity">
    <text evidence="1">Belongs to the GSP E family.</text>
</comment>
<dbReference type="InterPro" id="IPR027417">
    <property type="entry name" value="P-loop_NTPase"/>
</dbReference>
<evidence type="ECO:0000259" key="2">
    <source>
        <dbReference type="PROSITE" id="PS00662"/>
    </source>
</evidence>
<dbReference type="GO" id="GO:0005737">
    <property type="term" value="C:cytoplasm"/>
    <property type="evidence" value="ECO:0007669"/>
    <property type="project" value="InterPro"/>
</dbReference>
<evidence type="ECO:0000256" key="1">
    <source>
        <dbReference type="ARBA" id="ARBA00006611"/>
    </source>
</evidence>
<dbReference type="NCBIfam" id="TIGR02782">
    <property type="entry name" value="TrbB_P"/>
    <property type="match status" value="1"/>
</dbReference>
<dbReference type="CDD" id="cd01130">
    <property type="entry name" value="VirB11-like_ATPase"/>
    <property type="match status" value="1"/>
</dbReference>
<dbReference type="RefSeq" id="WP_117002865.1">
    <property type="nucleotide sequence ID" value="NZ_BMJS01000017.1"/>
</dbReference>
<organism evidence="3 4">
    <name type="scientific">Cysteiniphilum litorale</name>
    <dbReference type="NCBI Taxonomy" id="2056700"/>
    <lineage>
        <taxon>Bacteria</taxon>
        <taxon>Pseudomonadati</taxon>
        <taxon>Pseudomonadota</taxon>
        <taxon>Gammaproteobacteria</taxon>
        <taxon>Thiotrichales</taxon>
        <taxon>Fastidiosibacteraceae</taxon>
        <taxon>Cysteiniphilum</taxon>
    </lineage>
</organism>
<dbReference type="InterPro" id="IPR050921">
    <property type="entry name" value="T4SS_GSP_E_ATPase"/>
</dbReference>
<dbReference type="PANTHER" id="PTHR30486:SF6">
    <property type="entry name" value="TYPE IV PILUS RETRACTATION ATPASE PILT"/>
    <property type="match status" value="1"/>
</dbReference>
<dbReference type="GO" id="GO:0016887">
    <property type="term" value="F:ATP hydrolysis activity"/>
    <property type="evidence" value="ECO:0007669"/>
    <property type="project" value="InterPro"/>
</dbReference>
<keyword evidence="4" id="KW-1185">Reference proteome</keyword>
<dbReference type="Gene3D" id="3.40.50.300">
    <property type="entry name" value="P-loop containing nucleotide triphosphate hydrolases"/>
    <property type="match status" value="1"/>
</dbReference>
<dbReference type="EMBL" id="BMJS01000017">
    <property type="protein sequence ID" value="GGF99714.1"/>
    <property type="molecule type" value="Genomic_DNA"/>
</dbReference>
<reference evidence="3" key="1">
    <citation type="journal article" date="2014" name="Int. J. Syst. Evol. Microbiol.">
        <title>Complete genome sequence of Corynebacterium casei LMG S-19264T (=DSM 44701T), isolated from a smear-ripened cheese.</title>
        <authorList>
            <consortium name="US DOE Joint Genome Institute (JGI-PGF)"/>
            <person name="Walter F."/>
            <person name="Albersmeier A."/>
            <person name="Kalinowski J."/>
            <person name="Ruckert C."/>
        </authorList>
    </citation>
    <scope>NUCLEOTIDE SEQUENCE</scope>
    <source>
        <strain evidence="3">CGMCC 1.15758</strain>
    </source>
</reference>
<comment type="caution">
    <text evidence="3">The sequence shown here is derived from an EMBL/GenBank/DDBJ whole genome shotgun (WGS) entry which is preliminary data.</text>
</comment>
<dbReference type="OrthoDB" id="9810761at2"/>
<dbReference type="SUPFAM" id="SSF52540">
    <property type="entry name" value="P-loop containing nucleoside triphosphate hydrolases"/>
    <property type="match status" value="1"/>
</dbReference>
<dbReference type="AlphaFoldDB" id="A0A8J2Z530"/>
<proteinExistence type="inferred from homology"/>
<accession>A0A8J2Z530</accession>
<dbReference type="Proteomes" id="UP000636949">
    <property type="component" value="Unassembled WGS sequence"/>
</dbReference>
<gene>
    <name evidence="3" type="ORF">GCM10010995_16270</name>
</gene>
<evidence type="ECO:0000313" key="3">
    <source>
        <dbReference type="EMBL" id="GGF99714.1"/>
    </source>
</evidence>